<dbReference type="PANTHER" id="PTHR42885">
    <property type="entry name" value="HISTIDINOL-PHOSPHATE AMINOTRANSFERASE-RELATED"/>
    <property type="match status" value="1"/>
</dbReference>
<dbReference type="Gene3D" id="3.40.640.10">
    <property type="entry name" value="Type I PLP-dependent aspartate aminotransferase-like (Major domain)"/>
    <property type="match status" value="1"/>
</dbReference>
<accession>A0A1V4SXU9</accession>
<evidence type="ECO:0000256" key="1">
    <source>
        <dbReference type="ARBA" id="ARBA00001933"/>
    </source>
</evidence>
<dbReference type="InterPro" id="IPR015422">
    <property type="entry name" value="PyrdxlP-dep_Trfase_small"/>
</dbReference>
<dbReference type="CDD" id="cd00609">
    <property type="entry name" value="AAT_like"/>
    <property type="match status" value="1"/>
</dbReference>
<feature type="domain" description="Aminotransferase class I/classII large" evidence="3">
    <location>
        <begin position="22"/>
        <end position="350"/>
    </location>
</feature>
<evidence type="ECO:0000313" key="4">
    <source>
        <dbReference type="EMBL" id="OPX49553.1"/>
    </source>
</evidence>
<comment type="cofactor">
    <cofactor evidence="1">
        <name>pyridoxal 5'-phosphate</name>
        <dbReference type="ChEBI" id="CHEBI:597326"/>
    </cofactor>
</comment>
<proteinExistence type="predicted"/>
<dbReference type="AlphaFoldDB" id="A0A1V4SXU9"/>
<organism evidence="4 5">
    <name type="scientific">Clostridium thermobutyricum DSM 4928</name>
    <dbReference type="NCBI Taxonomy" id="1121339"/>
    <lineage>
        <taxon>Bacteria</taxon>
        <taxon>Bacillati</taxon>
        <taxon>Bacillota</taxon>
        <taxon>Clostridia</taxon>
        <taxon>Eubacteriales</taxon>
        <taxon>Clostridiaceae</taxon>
        <taxon>Clostridium</taxon>
    </lineage>
</organism>
<evidence type="ECO:0000256" key="2">
    <source>
        <dbReference type="ARBA" id="ARBA00022898"/>
    </source>
</evidence>
<keyword evidence="2" id="KW-0663">Pyridoxal phosphate</keyword>
<dbReference type="EMBL" id="LTAY01000022">
    <property type="protein sequence ID" value="OPX49553.1"/>
    <property type="molecule type" value="Genomic_DNA"/>
</dbReference>
<comment type="caution">
    <text evidence="4">The sequence shown here is derived from an EMBL/GenBank/DDBJ whole genome shotgun (WGS) entry which is preliminary data.</text>
</comment>
<gene>
    <name evidence="4" type="primary">cobD_1</name>
    <name evidence="4" type="ORF">CLTHE_05270</name>
</gene>
<keyword evidence="4" id="KW-0456">Lyase</keyword>
<dbReference type="InterPro" id="IPR015424">
    <property type="entry name" value="PyrdxlP-dep_Trfase"/>
</dbReference>
<evidence type="ECO:0000313" key="5">
    <source>
        <dbReference type="Proteomes" id="UP000191448"/>
    </source>
</evidence>
<dbReference type="RefSeq" id="WP_080021880.1">
    <property type="nucleotide sequence ID" value="NZ_LTAY01000022.1"/>
</dbReference>
<dbReference type="GO" id="GO:0030170">
    <property type="term" value="F:pyridoxal phosphate binding"/>
    <property type="evidence" value="ECO:0007669"/>
    <property type="project" value="InterPro"/>
</dbReference>
<name>A0A1V4SXU9_9CLOT</name>
<sequence length="357" mass="41125">MSITHGANLFELAEKLGLEKEEILDFSSNINPFGASNKAKKAVIEKIEQVSIYPDPEYRDLRRAIGEYAECNMDNIVLGEGATELISSYISIINPKKAIILYPSYSEYEKELNKINCEVHKYFAKKENNFKVDLEDFKKEINKENYDLVIICNPNNPTGFCFKREEIEDILKSTKSAVMLDETYIEFADKKEYSSASLVDKYENIFLIRGTSKFFSTPGIRLGYGLISNVDIKKEILKKIPLWNINIFATVMGEVMFRDKEFIETTLVHVKKEIKNLVENLNTIDYIKVYETKGNFILCEISSGKKAKELYDILLKKGMIIRDCASFEGLGENFFRVCILKTEDNKKLIDEMKKINL</sequence>
<dbReference type="Pfam" id="PF00155">
    <property type="entry name" value="Aminotran_1_2"/>
    <property type="match status" value="1"/>
</dbReference>
<dbReference type="Proteomes" id="UP000191448">
    <property type="component" value="Unassembled WGS sequence"/>
</dbReference>
<dbReference type="SUPFAM" id="SSF53383">
    <property type="entry name" value="PLP-dependent transferases"/>
    <property type="match status" value="1"/>
</dbReference>
<protein>
    <submittedName>
        <fullName evidence="4">Threonine-phosphate decarboxylase</fullName>
        <ecNumber evidence="4">4.1.1.81</ecNumber>
    </submittedName>
</protein>
<dbReference type="GO" id="GO:0048472">
    <property type="term" value="F:threonine-phosphate decarboxylase activity"/>
    <property type="evidence" value="ECO:0007669"/>
    <property type="project" value="UniProtKB-EC"/>
</dbReference>
<dbReference type="InterPro" id="IPR004839">
    <property type="entry name" value="Aminotransferase_I/II_large"/>
</dbReference>
<evidence type="ECO:0000259" key="3">
    <source>
        <dbReference type="Pfam" id="PF00155"/>
    </source>
</evidence>
<dbReference type="InterPro" id="IPR015421">
    <property type="entry name" value="PyrdxlP-dep_Trfase_major"/>
</dbReference>
<dbReference type="PANTHER" id="PTHR42885:SF1">
    <property type="entry name" value="THREONINE-PHOSPHATE DECARBOXYLASE"/>
    <property type="match status" value="1"/>
</dbReference>
<dbReference type="OrthoDB" id="9813612at2"/>
<dbReference type="EC" id="4.1.1.81" evidence="4"/>
<dbReference type="Gene3D" id="3.90.1150.10">
    <property type="entry name" value="Aspartate Aminotransferase, domain 1"/>
    <property type="match status" value="1"/>
</dbReference>
<reference evidence="4 5" key="1">
    <citation type="submission" date="2016-02" db="EMBL/GenBank/DDBJ databases">
        <title>Genome sequence of Clostridium thermobutyricum DSM 4928.</title>
        <authorList>
            <person name="Poehlein A."/>
            <person name="Daniel R."/>
        </authorList>
    </citation>
    <scope>NUCLEOTIDE SEQUENCE [LARGE SCALE GENOMIC DNA]</scope>
    <source>
        <strain evidence="4 5">DSM 4928</strain>
    </source>
</reference>